<organism evidence="4 5">
    <name type="scientific">Christiangramia forsetii (strain DSM 17595 / CGMCC 1.15422 / KT0803)</name>
    <name type="common">Gramella forsetii</name>
    <dbReference type="NCBI Taxonomy" id="411154"/>
    <lineage>
        <taxon>Bacteria</taxon>
        <taxon>Pseudomonadati</taxon>
        <taxon>Bacteroidota</taxon>
        <taxon>Flavobacteriia</taxon>
        <taxon>Flavobacteriales</taxon>
        <taxon>Flavobacteriaceae</taxon>
        <taxon>Christiangramia</taxon>
    </lineage>
</organism>
<dbReference type="InterPro" id="IPR011250">
    <property type="entry name" value="OMP/PagP_B-barrel"/>
</dbReference>
<dbReference type="eggNOG" id="COG3637">
    <property type="taxonomic scope" value="Bacteria"/>
</dbReference>
<dbReference type="EMBL" id="CU207366">
    <property type="protein sequence ID" value="CAL66840.1"/>
    <property type="molecule type" value="Genomic_DNA"/>
</dbReference>
<evidence type="ECO:0000313" key="5">
    <source>
        <dbReference type="Proteomes" id="UP000000755"/>
    </source>
</evidence>
<dbReference type="HOGENOM" id="CLU_082049_6_0_10"/>
<dbReference type="Proteomes" id="UP000000755">
    <property type="component" value="Chromosome"/>
</dbReference>
<dbReference type="OrthoDB" id="947434at2"/>
<protein>
    <submittedName>
        <fullName evidence="4">Secreted protein</fullName>
    </submittedName>
</protein>
<reference evidence="4 5" key="1">
    <citation type="journal article" date="2006" name="Environ. Microbiol.">
        <title>Whole genome analysis of the marine Bacteroidetes'Gramella forsetii' reveals adaptations to degradation of polymeric organic matter.</title>
        <authorList>
            <person name="Bauer M."/>
            <person name="Kube M."/>
            <person name="Teeling H."/>
            <person name="Richter M."/>
            <person name="Lombardot T."/>
            <person name="Allers E."/>
            <person name="Wuerdemann C.A."/>
            <person name="Quast C."/>
            <person name="Kuhl H."/>
            <person name="Knaust F."/>
            <person name="Woebken D."/>
            <person name="Bischof K."/>
            <person name="Mussmann M."/>
            <person name="Choudhuri J.V."/>
            <person name="Meyer F."/>
            <person name="Reinhardt R."/>
            <person name="Amann R.I."/>
            <person name="Gloeckner F.O."/>
        </authorList>
    </citation>
    <scope>NUCLEOTIDE SEQUENCE [LARGE SCALE GENOMIC DNA]</scope>
    <source>
        <strain evidence="5">DSM 17595 / CGMCC 1.15422 / KT0803</strain>
    </source>
</reference>
<evidence type="ECO:0000313" key="4">
    <source>
        <dbReference type="EMBL" id="CAL66840.1"/>
    </source>
</evidence>
<dbReference type="RefSeq" id="WP_011709748.1">
    <property type="nucleotide sequence ID" value="NC_008571.1"/>
</dbReference>
<dbReference type="Pfam" id="PF13505">
    <property type="entry name" value="OMP_b-brl"/>
    <property type="match status" value="1"/>
</dbReference>
<gene>
    <name evidence="4" type="ordered locus">GFO_1870</name>
</gene>
<keyword evidence="1 2" id="KW-0732">Signal</keyword>
<evidence type="ECO:0000256" key="1">
    <source>
        <dbReference type="ARBA" id="ARBA00022729"/>
    </source>
</evidence>
<dbReference type="SUPFAM" id="SSF56925">
    <property type="entry name" value="OMPA-like"/>
    <property type="match status" value="1"/>
</dbReference>
<dbReference type="KEGG" id="gfo:GFO_1870"/>
<feature type="chain" id="PRO_5002626675" evidence="2">
    <location>
        <begin position="21"/>
        <end position="179"/>
    </location>
</feature>
<evidence type="ECO:0000256" key="2">
    <source>
        <dbReference type="SAM" id="SignalP"/>
    </source>
</evidence>
<feature type="domain" description="Outer membrane protein beta-barrel" evidence="3">
    <location>
        <begin position="7"/>
        <end position="179"/>
    </location>
</feature>
<dbReference type="Gene3D" id="2.40.160.20">
    <property type="match status" value="1"/>
</dbReference>
<feature type="signal peptide" evidence="2">
    <location>
        <begin position="1"/>
        <end position="20"/>
    </location>
</feature>
<sequence length="179" mass="19794">MFKRSLLLLMFAVLSINANSQEFSFGANAGYLNINASVENEVDRINVSESASGFYIGAIGELMLSQNFGLEAAVNYGNVEETNFLMVPVLAKLYVAQSKVYFQAGPQVTFLLEDTFGFLNTVGIDLSGGVGYDINENFFVSGRYSYEITNRIPSKHRDGVYEDINGQYHSLNIGLGYKF</sequence>
<dbReference type="InterPro" id="IPR027385">
    <property type="entry name" value="Beta-barrel_OMP"/>
</dbReference>
<dbReference type="AlphaFoldDB" id="A0M2J5"/>
<accession>A0M2J5</accession>
<dbReference type="STRING" id="411154.GFO_1870"/>
<name>A0M2J5_CHRFK</name>
<proteinExistence type="predicted"/>
<evidence type="ECO:0000259" key="3">
    <source>
        <dbReference type="Pfam" id="PF13505"/>
    </source>
</evidence>